<comment type="caution">
    <text evidence="8">The sequence shown here is derived from an EMBL/GenBank/DDBJ whole genome shotgun (WGS) entry which is preliminary data.</text>
</comment>
<name>A0A1C0AN25_9ACTN</name>
<evidence type="ECO:0000256" key="6">
    <source>
        <dbReference type="ARBA" id="ARBA00023136"/>
    </source>
</evidence>
<comment type="subcellular location">
    <subcellularLocation>
        <location evidence="1 7">Cell membrane</location>
        <topology evidence="1 7">Multi-pass membrane protein</topology>
    </subcellularLocation>
</comment>
<dbReference type="CDD" id="cd06261">
    <property type="entry name" value="TM_PBP2"/>
    <property type="match status" value="1"/>
</dbReference>
<dbReference type="PANTHER" id="PTHR43386">
    <property type="entry name" value="OLIGOPEPTIDE TRANSPORT SYSTEM PERMEASE PROTEIN APPC"/>
    <property type="match status" value="1"/>
</dbReference>
<dbReference type="InterPro" id="IPR035906">
    <property type="entry name" value="MetI-like_sf"/>
</dbReference>
<keyword evidence="4 7" id="KW-0812">Transmembrane</keyword>
<comment type="similarity">
    <text evidence="7">Belongs to the binding-protein-dependent transport system permease family.</text>
</comment>
<feature type="transmembrane region" description="Helical" evidence="7">
    <location>
        <begin position="104"/>
        <end position="123"/>
    </location>
</feature>
<evidence type="ECO:0000256" key="1">
    <source>
        <dbReference type="ARBA" id="ARBA00004651"/>
    </source>
</evidence>
<accession>A0A1C0AN25</accession>
<evidence type="ECO:0000256" key="7">
    <source>
        <dbReference type="RuleBase" id="RU363032"/>
    </source>
</evidence>
<dbReference type="AlphaFoldDB" id="A0A1C0AN25"/>
<sequence length="269" mass="27520">MRHATLAVGAALIGLIVAMALLAAVWTPFPPDAVVGPGLQPPGGDHLLGTDGLGGDIASRLLSGAKICLLVGIVSVAAAAAVGVPLGILAGMNRGWVGELPARLADILYGFPALLLAILFAAALGGSTWTAMMAIALASVPAFVRIARAATLQVMSQGYVEAARLSGTPHLAVAWRHVLPNIAPAVGVQTSVSIGIAILAEAGLSYLGLGSGPESPTWGRMLREAQNYIFSEPQLALWPGLAIAVATLGFNLLGDGLRDLLDPRLREIR</sequence>
<evidence type="ECO:0000256" key="5">
    <source>
        <dbReference type="ARBA" id="ARBA00022989"/>
    </source>
</evidence>
<dbReference type="Proteomes" id="UP000093501">
    <property type="component" value="Unassembled WGS sequence"/>
</dbReference>
<dbReference type="PROSITE" id="PS50928">
    <property type="entry name" value="ABC_TM1"/>
    <property type="match status" value="1"/>
</dbReference>
<evidence type="ECO:0000256" key="3">
    <source>
        <dbReference type="ARBA" id="ARBA00022475"/>
    </source>
</evidence>
<dbReference type="SUPFAM" id="SSF161098">
    <property type="entry name" value="MetI-like"/>
    <property type="match status" value="1"/>
</dbReference>
<dbReference type="EMBL" id="MBQD01000020">
    <property type="protein sequence ID" value="OCL34580.1"/>
    <property type="molecule type" value="Genomic_DNA"/>
</dbReference>
<dbReference type="GO" id="GO:0055085">
    <property type="term" value="P:transmembrane transport"/>
    <property type="evidence" value="ECO:0007669"/>
    <property type="project" value="InterPro"/>
</dbReference>
<dbReference type="PANTHER" id="PTHR43386:SF25">
    <property type="entry name" value="PEPTIDE ABC TRANSPORTER PERMEASE PROTEIN"/>
    <property type="match status" value="1"/>
</dbReference>
<feature type="transmembrane region" description="Helical" evidence="7">
    <location>
        <begin position="129"/>
        <end position="147"/>
    </location>
</feature>
<keyword evidence="6 7" id="KW-0472">Membrane</keyword>
<dbReference type="RefSeq" id="WP_068751261.1">
    <property type="nucleotide sequence ID" value="NZ_JBDXXE010000005.1"/>
</dbReference>
<keyword evidence="2 7" id="KW-0813">Transport</keyword>
<dbReference type="InterPro" id="IPR000515">
    <property type="entry name" value="MetI-like"/>
</dbReference>
<evidence type="ECO:0000313" key="9">
    <source>
        <dbReference type="Proteomes" id="UP000093501"/>
    </source>
</evidence>
<evidence type="ECO:0000256" key="2">
    <source>
        <dbReference type="ARBA" id="ARBA00022448"/>
    </source>
</evidence>
<keyword evidence="5 7" id="KW-1133">Transmembrane helix</keyword>
<gene>
    <name evidence="8" type="ORF">BCR15_02480</name>
</gene>
<dbReference type="InterPro" id="IPR050366">
    <property type="entry name" value="BP-dependent_transpt_permease"/>
</dbReference>
<dbReference type="Gene3D" id="1.10.3720.10">
    <property type="entry name" value="MetI-like"/>
    <property type="match status" value="1"/>
</dbReference>
<dbReference type="Pfam" id="PF00528">
    <property type="entry name" value="BPD_transp_1"/>
    <property type="match status" value="1"/>
</dbReference>
<reference evidence="9" key="1">
    <citation type="submission" date="2016-07" db="EMBL/GenBank/DDBJ databases">
        <authorList>
            <person name="Florea S."/>
            <person name="Webb J.S."/>
            <person name="Jaromczyk J."/>
            <person name="Schardl C.L."/>
        </authorList>
    </citation>
    <scope>NUCLEOTIDE SEQUENCE [LARGE SCALE GENOMIC DNA]</scope>
    <source>
        <strain evidence="9">IPBSL-7</strain>
    </source>
</reference>
<evidence type="ECO:0000256" key="4">
    <source>
        <dbReference type="ARBA" id="ARBA00022692"/>
    </source>
</evidence>
<dbReference type="GO" id="GO:0005886">
    <property type="term" value="C:plasma membrane"/>
    <property type="evidence" value="ECO:0007669"/>
    <property type="project" value="UniProtKB-SubCell"/>
</dbReference>
<keyword evidence="3" id="KW-1003">Cell membrane</keyword>
<feature type="transmembrane region" description="Helical" evidence="7">
    <location>
        <begin position="69"/>
        <end position="92"/>
    </location>
</feature>
<proteinExistence type="inferred from homology"/>
<keyword evidence="9" id="KW-1185">Reference proteome</keyword>
<evidence type="ECO:0000313" key="8">
    <source>
        <dbReference type="EMBL" id="OCL34580.1"/>
    </source>
</evidence>
<feature type="transmembrane region" description="Helical" evidence="7">
    <location>
        <begin position="235"/>
        <end position="254"/>
    </location>
</feature>
<organism evidence="8 9">
    <name type="scientific">Tessaracoccus lapidicaptus</name>
    <dbReference type="NCBI Taxonomy" id="1427523"/>
    <lineage>
        <taxon>Bacteria</taxon>
        <taxon>Bacillati</taxon>
        <taxon>Actinomycetota</taxon>
        <taxon>Actinomycetes</taxon>
        <taxon>Propionibacteriales</taxon>
        <taxon>Propionibacteriaceae</taxon>
        <taxon>Tessaracoccus</taxon>
    </lineage>
</organism>
<protein>
    <submittedName>
        <fullName evidence="8">Peptide ABC transporter permease</fullName>
    </submittedName>
</protein>